<keyword evidence="7" id="KW-1185">Reference proteome</keyword>
<dbReference type="SMART" id="SM00799">
    <property type="entry name" value="DENN"/>
    <property type="match status" value="1"/>
</dbReference>
<feature type="compositionally biased region" description="Polar residues" evidence="4">
    <location>
        <begin position="169"/>
        <end position="178"/>
    </location>
</feature>
<reference evidence="6 7" key="1">
    <citation type="submission" date="2024-10" db="EMBL/GenBank/DDBJ databases">
        <title>Updated reference genomes for cyclostephanoid diatoms.</title>
        <authorList>
            <person name="Roberts W.R."/>
            <person name="Alverson A.J."/>
        </authorList>
    </citation>
    <scope>NUCLEOTIDE SEQUENCE [LARGE SCALE GENOMIC DNA]</scope>
    <source>
        <strain evidence="6 7">AJA010-31</strain>
    </source>
</reference>
<feature type="repeat" description="WD" evidence="3">
    <location>
        <begin position="1876"/>
        <end position="1911"/>
    </location>
</feature>
<dbReference type="InterPro" id="IPR015943">
    <property type="entry name" value="WD40/YVTN_repeat-like_dom_sf"/>
</dbReference>
<name>A0ABD3MWD0_9STRA</name>
<protein>
    <recommendedName>
        <fullName evidence="5">UDENN domain-containing protein</fullName>
    </recommendedName>
</protein>
<dbReference type="PRINTS" id="PR00320">
    <property type="entry name" value="GPROTEINBRPT"/>
</dbReference>
<dbReference type="Pfam" id="PF02141">
    <property type="entry name" value="DENN"/>
    <property type="match status" value="1"/>
</dbReference>
<dbReference type="InterPro" id="IPR005113">
    <property type="entry name" value="uDENN_dom"/>
</dbReference>
<accession>A0ABD3MWD0</accession>
<dbReference type="PROSITE" id="PS50211">
    <property type="entry name" value="DENN"/>
    <property type="match status" value="1"/>
</dbReference>
<evidence type="ECO:0000313" key="7">
    <source>
        <dbReference type="Proteomes" id="UP001530400"/>
    </source>
</evidence>
<evidence type="ECO:0000313" key="6">
    <source>
        <dbReference type="EMBL" id="KAL3768220.1"/>
    </source>
</evidence>
<feature type="region of interest" description="Disordered" evidence="4">
    <location>
        <begin position="317"/>
        <end position="336"/>
    </location>
</feature>
<dbReference type="InterPro" id="IPR001680">
    <property type="entry name" value="WD40_rpt"/>
</dbReference>
<dbReference type="SUPFAM" id="SSF50978">
    <property type="entry name" value="WD40 repeat-like"/>
    <property type="match status" value="2"/>
</dbReference>
<dbReference type="PROSITE" id="PS50082">
    <property type="entry name" value="WD_REPEATS_2"/>
    <property type="match status" value="3"/>
</dbReference>
<feature type="compositionally biased region" description="Acidic residues" evidence="4">
    <location>
        <begin position="51"/>
        <end position="65"/>
    </location>
</feature>
<keyword evidence="2" id="KW-0677">Repeat</keyword>
<feature type="domain" description="UDENN" evidence="5">
    <location>
        <begin position="427"/>
        <end position="953"/>
    </location>
</feature>
<feature type="region of interest" description="Disordered" evidence="4">
    <location>
        <begin position="1365"/>
        <end position="1393"/>
    </location>
</feature>
<dbReference type="InterPro" id="IPR043153">
    <property type="entry name" value="DENN_C"/>
</dbReference>
<dbReference type="InterPro" id="IPR020472">
    <property type="entry name" value="WD40_PAC1"/>
</dbReference>
<feature type="region of interest" description="Disordered" evidence="4">
    <location>
        <begin position="47"/>
        <end position="109"/>
    </location>
</feature>
<dbReference type="InterPro" id="IPR036322">
    <property type="entry name" value="WD40_repeat_dom_sf"/>
</dbReference>
<feature type="region of interest" description="Disordered" evidence="4">
    <location>
        <begin position="384"/>
        <end position="411"/>
    </location>
</feature>
<feature type="repeat" description="WD" evidence="3">
    <location>
        <begin position="1753"/>
        <end position="1797"/>
    </location>
</feature>
<dbReference type="InterPro" id="IPR019775">
    <property type="entry name" value="WD40_repeat_CS"/>
</dbReference>
<comment type="caution">
    <text evidence="6">The sequence shown here is derived from an EMBL/GenBank/DDBJ whole genome shotgun (WGS) entry which is preliminary data.</text>
</comment>
<dbReference type="SMART" id="SM00320">
    <property type="entry name" value="WD40"/>
    <property type="match status" value="6"/>
</dbReference>
<evidence type="ECO:0000256" key="3">
    <source>
        <dbReference type="PROSITE-ProRule" id="PRU00221"/>
    </source>
</evidence>
<dbReference type="Proteomes" id="UP001530400">
    <property type="component" value="Unassembled WGS sequence"/>
</dbReference>
<feature type="region of interest" description="Disordered" evidence="4">
    <location>
        <begin position="169"/>
        <end position="196"/>
    </location>
</feature>
<sequence length="2081" mass="227483">MSTSSSSTDDQSYSLRLRLLSAVDLPPSLSPNVPLCPWFELGLVNTSSSDADNDGAGNEDGEVDGIEQREKRELHPKWEAEEEDKKPQQKQQMDKSSHGKESEACRLLKRLNGRDVRTSAFKIMAKSTNGGGGNGADWNEEYRWDSVDNPMESTLAIKLCTRLAPDSGFTNNSIPSGGSITGNSSVGGGSHEEEEGGIKGLWRKGRLQMEEHRRRSTVGPGSREEKAAAVAQFLMKPDTNTSDGSSSFGQQDLVDYQSKWKERREGVHVEVGNLEENREGLCLGTLLLPLSRLPLEDAFGDGNAAVVERWYQLEGPNLITSPSPDEDEEDSPSMLHGPRRCPSVLLELTFASADYLDGVEEEILGDKEQTAVFDLSCLSHDEEKEQQLEKVEIAPATEEKQKDRPKPEEPELPAGIVDFVCIVGARDIGNQRNDDGSKGWVQSTPECCVLERFPPDDDFHVKNGRNVRLIPQAEWFCFPEGCKLWRGADAPSHEDLKAGGVSTANSEVTSPFDSCLGSVSSFSWFVLSSNSDDYGSAIVKTYGVVVRFYVPAPKGIDPTQDDFAQTMTGGGAQGGSQKEKTAGGQKRLWVPIGICLSTTLPIVGVVEEILLRTCNAMASRISGGDSSNLLSSNNGQSSSSKLYDMLQRDLFHLIVNFSKPIPGVVHTSIPFLEGDRLHVTTAPPNGLPSLPHGGAIAATCRLLGAEGLTLLLAAALTECKVLIHSTNVANVAMVAEVISALIFPFTWQLPFIPVLPSAMLEFLEAPLSFFVGMPTTNVQYCDKNILSEIVVVDLDDIASSTDYEGRRGPRTKIPSALPASVSTSISKAVFRLLREEDEIDAQMNAATFPGCRRSPKLENESMAERKFRIHVAMSIFICKLDSTLIDLMMASLSVSASQPVFNRDRFLRQAPALFEDKRPSVLIQSNYSDSTSKILSPRSKRFLSVLVNSQHFHQLLERLSSKETAFFHEVMEAIEPEDDAAAVTKNYFSTNFGTPDLDELANKLYDSLEAIEQKIPTYRVDRKPRPPGIIRWQDEEGEEFKINYDCDLRINDAFWFEDEDKTPSIAFTFHILKPIMDEGQNSASTSGNVHALSLEYLVELEKNPWRYSNMLQIPACATDENDTKEGEQKVEFIEIRKKIKLRDAIGERRFRAWKIANDHKDDDEILNTPLIEKSSIDKTFDLSAILANLPEPPLEGASSTQPHVDANDRDKVRRCLEIAFGSSQNSASFNENGRDLIMEAESALRNPSAQRYLFSVLSQRNKIEKQRSKEDPKQRAASQQSVSRLEQGAFNCVVRLCIAVLEACMEEEDFESAYKLLSLTGGFCTITVGNQADYTPTYMTEMIKAHSIFADLRLWERVLLLHKEQQNDRKEDEPSNAASDGEEERHTDAAEAENTAAYDAAVSTLYEMVGYGVAAEELARFSTRISEERGWFACDKGQSLLVLARRLTAKRDEDGEKTGEAGDFDLTKGNLTHTFERKNSHPLDVATIYEEEKAFVSEVIAWSHPSVSLHSSDRFTGARAFLGNILGAAGETAAAASVPHQHEEMKETNINNVFNAGGYAGRVAVTAVATFGSTAVVTGGVDGSVFLAHTVHFGAENSEHESNCSSRPSCASPLHSKSSLINGVKLQWGSSGDNDVDCVTGSVSCLTVSKGSGYRVGNAANSVDASGCADEDEIISSMEGCRIIGGTTCGGLRMWSLKDIYQARIMSQIGVGADHSSLGSRSHQGSGVNSITSTLVRHNDDYGLQEAVKGISIGGHRGGVTCIDIPPRMYRPDALLSGGEDGLIKLWSLKSSSSGADGVHNSPSSSIQSRFFANRQIATVPTDYDTSDAQGVLAGHEGRIICIKTAWHGDKLLSGGADKTIRLWDLSGSTKPLTTLKGHQGWVTETHFWGQIIVSASTDRSIALWDTRAGSFPLFNLRYHLSPISDLLIGNRSESLMVSAGADGSLATWDFRVISGSAQESSDGPPSRTVRTALATMHHLNESKRPANCGSVKLARAVGRHEFCFSSVRDDGIVNEWEASTGRKLSRHETGHRDAISGFATFSSKDGLRQGKGGKGEFVGGSVTCSWDGTVRLRRLRKSAR</sequence>
<dbReference type="EMBL" id="JALLPJ020001351">
    <property type="protein sequence ID" value="KAL3768220.1"/>
    <property type="molecule type" value="Genomic_DNA"/>
</dbReference>
<gene>
    <name evidence="6" type="ORF">ACHAWO_006242</name>
</gene>
<evidence type="ECO:0000256" key="1">
    <source>
        <dbReference type="ARBA" id="ARBA00022574"/>
    </source>
</evidence>
<dbReference type="InterPro" id="IPR037516">
    <property type="entry name" value="Tripartite_DENN"/>
</dbReference>
<dbReference type="PANTHER" id="PTHR12296">
    <property type="entry name" value="DENN DOMAIN-CONTAINING PROTEIN 4"/>
    <property type="match status" value="1"/>
</dbReference>
<evidence type="ECO:0000256" key="2">
    <source>
        <dbReference type="ARBA" id="ARBA00022737"/>
    </source>
</evidence>
<dbReference type="InterPro" id="IPR001194">
    <property type="entry name" value="cDENN_dom"/>
</dbReference>
<evidence type="ECO:0000256" key="4">
    <source>
        <dbReference type="SAM" id="MobiDB-lite"/>
    </source>
</evidence>
<keyword evidence="1 3" id="KW-0853">WD repeat</keyword>
<dbReference type="Pfam" id="PF03456">
    <property type="entry name" value="uDENN"/>
    <property type="match status" value="1"/>
</dbReference>
<feature type="compositionally biased region" description="Basic and acidic residues" evidence="4">
    <location>
        <begin position="384"/>
        <end position="409"/>
    </location>
</feature>
<feature type="repeat" description="WD" evidence="3">
    <location>
        <begin position="1833"/>
        <end position="1874"/>
    </location>
</feature>
<dbReference type="PROSITE" id="PS50294">
    <property type="entry name" value="WD_REPEATS_REGION"/>
    <property type="match status" value="2"/>
</dbReference>
<proteinExistence type="predicted"/>
<evidence type="ECO:0000259" key="5">
    <source>
        <dbReference type="PROSITE" id="PS50211"/>
    </source>
</evidence>
<dbReference type="PROSITE" id="PS00678">
    <property type="entry name" value="WD_REPEATS_1"/>
    <property type="match status" value="3"/>
</dbReference>
<organism evidence="6 7">
    <name type="scientific">Cyclotella atomus</name>
    <dbReference type="NCBI Taxonomy" id="382360"/>
    <lineage>
        <taxon>Eukaryota</taxon>
        <taxon>Sar</taxon>
        <taxon>Stramenopiles</taxon>
        <taxon>Ochrophyta</taxon>
        <taxon>Bacillariophyta</taxon>
        <taxon>Coscinodiscophyceae</taxon>
        <taxon>Thalassiosirophycidae</taxon>
        <taxon>Stephanodiscales</taxon>
        <taxon>Stephanodiscaceae</taxon>
        <taxon>Cyclotella</taxon>
    </lineage>
</organism>
<dbReference type="PANTHER" id="PTHR12296:SF21">
    <property type="entry name" value="DENN DOMAIN-CONTAINING PROTEIN 3"/>
    <property type="match status" value="1"/>
</dbReference>
<dbReference type="Gene3D" id="3.40.50.11500">
    <property type="match status" value="1"/>
</dbReference>
<dbReference type="SMART" id="SM00800">
    <property type="entry name" value="uDENN"/>
    <property type="match status" value="1"/>
</dbReference>
<dbReference type="Pfam" id="PF00400">
    <property type="entry name" value="WD40"/>
    <property type="match status" value="3"/>
</dbReference>
<dbReference type="GO" id="GO:0005737">
    <property type="term" value="C:cytoplasm"/>
    <property type="evidence" value="ECO:0007669"/>
    <property type="project" value="UniProtKB-ARBA"/>
</dbReference>
<dbReference type="Gene3D" id="2.130.10.10">
    <property type="entry name" value="YVTN repeat-like/Quinoprotein amine dehydrogenase"/>
    <property type="match status" value="2"/>
</dbReference>
<feature type="compositionally biased region" description="Basic and acidic residues" evidence="4">
    <location>
        <begin position="66"/>
        <end position="109"/>
    </location>
</feature>
<dbReference type="InterPro" id="IPR051696">
    <property type="entry name" value="DENN_Domain_GEFs"/>
</dbReference>